<keyword evidence="3" id="KW-1015">Disulfide bond</keyword>
<keyword evidence="2" id="KW-0677">Repeat</keyword>
<keyword evidence="10" id="KW-1185">Reference proteome</keyword>
<protein>
    <submittedName>
        <fullName evidence="8 9">Uncharacterized protein</fullName>
    </submittedName>
</protein>
<dbReference type="CTD" id="20215950"/>
<name>T1G4F2_HELRO</name>
<evidence type="ECO:0000313" key="9">
    <source>
        <dbReference type="EnsemblMetazoa" id="HelroP81516"/>
    </source>
</evidence>
<accession>T1G4F2</accession>
<dbReference type="InterPro" id="IPR011042">
    <property type="entry name" value="6-blade_b-propeller_TolB-like"/>
</dbReference>
<dbReference type="InterPro" id="IPR056822">
    <property type="entry name" value="TEN_NHL"/>
</dbReference>
<evidence type="ECO:0000259" key="6">
    <source>
        <dbReference type="Pfam" id="PF24329"/>
    </source>
</evidence>
<evidence type="ECO:0000259" key="7">
    <source>
        <dbReference type="Pfam" id="PF25021"/>
    </source>
</evidence>
<reference evidence="9" key="3">
    <citation type="submission" date="2015-06" db="UniProtKB">
        <authorList>
            <consortium name="EnsemblMetazoa"/>
        </authorList>
    </citation>
    <scope>IDENTIFICATION</scope>
</reference>
<evidence type="ECO:0000256" key="1">
    <source>
        <dbReference type="ARBA" id="ARBA00022536"/>
    </source>
</evidence>
<feature type="signal peptide" evidence="5">
    <location>
        <begin position="1"/>
        <end position="16"/>
    </location>
</feature>
<dbReference type="Proteomes" id="UP000015101">
    <property type="component" value="Unassembled WGS sequence"/>
</dbReference>
<dbReference type="RefSeq" id="XP_009020326.1">
    <property type="nucleotide sequence ID" value="XM_009022078.1"/>
</dbReference>
<evidence type="ECO:0000256" key="5">
    <source>
        <dbReference type="SAM" id="SignalP"/>
    </source>
</evidence>
<dbReference type="Pfam" id="PF24329">
    <property type="entry name" value="FN-plug_TEN1-4"/>
    <property type="match status" value="1"/>
</dbReference>
<dbReference type="STRING" id="6412.T1G4F2"/>
<organism evidence="9 10">
    <name type="scientific">Helobdella robusta</name>
    <name type="common">Californian leech</name>
    <dbReference type="NCBI Taxonomy" id="6412"/>
    <lineage>
        <taxon>Eukaryota</taxon>
        <taxon>Metazoa</taxon>
        <taxon>Spiralia</taxon>
        <taxon>Lophotrochozoa</taxon>
        <taxon>Annelida</taxon>
        <taxon>Clitellata</taxon>
        <taxon>Hirudinea</taxon>
        <taxon>Rhynchobdellida</taxon>
        <taxon>Glossiphoniidae</taxon>
        <taxon>Helobdella</taxon>
    </lineage>
</organism>
<reference evidence="8 10" key="2">
    <citation type="journal article" date="2013" name="Nature">
        <title>Insights into bilaterian evolution from three spiralian genomes.</title>
        <authorList>
            <person name="Simakov O."/>
            <person name="Marletaz F."/>
            <person name="Cho S.J."/>
            <person name="Edsinger-Gonzales E."/>
            <person name="Havlak P."/>
            <person name="Hellsten U."/>
            <person name="Kuo D.H."/>
            <person name="Larsson T."/>
            <person name="Lv J."/>
            <person name="Arendt D."/>
            <person name="Savage R."/>
            <person name="Osoegawa K."/>
            <person name="de Jong P."/>
            <person name="Grimwood J."/>
            <person name="Chapman J.A."/>
            <person name="Shapiro H."/>
            <person name="Aerts A."/>
            <person name="Otillar R.P."/>
            <person name="Terry A.Y."/>
            <person name="Boore J.L."/>
            <person name="Grigoriev I.V."/>
            <person name="Lindberg D.R."/>
            <person name="Seaver E.C."/>
            <person name="Weisblat D.A."/>
            <person name="Putnam N.H."/>
            <person name="Rokhsar D.S."/>
        </authorList>
    </citation>
    <scope>NUCLEOTIDE SEQUENCE</scope>
</reference>
<dbReference type="AlphaFoldDB" id="T1G4F2"/>
<dbReference type="KEGG" id="hro:HELRODRAFT_81516"/>
<dbReference type="PANTHER" id="PTHR11219:SF69">
    <property type="entry name" value="TENEURIN-A"/>
    <property type="match status" value="1"/>
</dbReference>
<dbReference type="InterPro" id="IPR057627">
    <property type="entry name" value="FN-plug_TEN1-4"/>
</dbReference>
<feature type="chain" id="PRO_5010981132" evidence="5">
    <location>
        <begin position="17"/>
        <end position="365"/>
    </location>
</feature>
<feature type="domain" description="Teneurin NHL" evidence="7">
    <location>
        <begin position="170"/>
        <end position="365"/>
    </location>
</feature>
<dbReference type="GeneID" id="20215950"/>
<keyword evidence="1" id="KW-0245">EGF-like domain</keyword>
<dbReference type="PANTHER" id="PTHR11219">
    <property type="entry name" value="TENEURIN AND N-ACETYLGLUCOSAMINE-1-PHOSPHODIESTER ALPHA-N-ACETYLGLUCOSAMINIDASE"/>
    <property type="match status" value="1"/>
</dbReference>
<evidence type="ECO:0000313" key="8">
    <source>
        <dbReference type="EMBL" id="ESO01672.1"/>
    </source>
</evidence>
<dbReference type="InterPro" id="IPR051216">
    <property type="entry name" value="Teneurin"/>
</dbReference>
<evidence type="ECO:0000256" key="3">
    <source>
        <dbReference type="ARBA" id="ARBA00023157"/>
    </source>
</evidence>
<proteinExistence type="predicted"/>
<dbReference type="Pfam" id="PF25021">
    <property type="entry name" value="TEN_NHL"/>
    <property type="match status" value="1"/>
</dbReference>
<dbReference type="InParanoid" id="T1G4F2"/>
<dbReference type="EMBL" id="KB096743">
    <property type="protein sequence ID" value="ESO01672.1"/>
    <property type="molecule type" value="Genomic_DNA"/>
</dbReference>
<feature type="compositionally biased region" description="Low complexity" evidence="4">
    <location>
        <begin position="149"/>
        <end position="173"/>
    </location>
</feature>
<gene>
    <name evidence="9" type="primary">20215950</name>
    <name evidence="8" type="ORF">HELRODRAFT_81516</name>
</gene>
<evidence type="ECO:0000313" key="10">
    <source>
        <dbReference type="Proteomes" id="UP000015101"/>
    </source>
</evidence>
<dbReference type="SUPFAM" id="SSF101898">
    <property type="entry name" value="NHL repeat"/>
    <property type="match status" value="1"/>
</dbReference>
<keyword evidence="5" id="KW-0732">Signal</keyword>
<sequence length="365" mass="40714">MLCFFLLSSLQVLSWGRHQVCHLHLHHLLHHPHQIEGVLYEETLEAESDLVYKFEWDKRNTYNQKVYGKVPVIVSVGYEYIGCSDVIHWDKLTTSLWAHDSGDVGGWSVSAYHVFNFNQDIIHRGDGTNHFLANSPLQHTTILNDVTQSSSSFPSSTSSSSSSPPSSSASSASEPQRLYGPMALAAGRDGSLYVGTWGFIKRVDSGKTDVANILQMSYSDPPYNYYITMSPVDGKLYISKQQELKILRIKTMGPVRDLSRNFEVIAGTGEQCYHGDLNRCGDSKSALKAKLSYPKGITINKDGVMFIADGTNIRTISNSGIIDTFIGFQDGPKLFRPIDCYRDVPLRRVTLHWPTSLAINPLDDS</sequence>
<dbReference type="HOGENOM" id="CLU_738850_0_0_1"/>
<feature type="region of interest" description="Disordered" evidence="4">
    <location>
        <begin position="148"/>
        <end position="174"/>
    </location>
</feature>
<reference evidence="10" key="1">
    <citation type="submission" date="2012-12" db="EMBL/GenBank/DDBJ databases">
        <authorList>
            <person name="Hellsten U."/>
            <person name="Grimwood J."/>
            <person name="Chapman J.A."/>
            <person name="Shapiro H."/>
            <person name="Aerts A."/>
            <person name="Otillar R.P."/>
            <person name="Terry A.Y."/>
            <person name="Boore J.L."/>
            <person name="Simakov O."/>
            <person name="Marletaz F."/>
            <person name="Cho S.-J."/>
            <person name="Edsinger-Gonzales E."/>
            <person name="Havlak P."/>
            <person name="Kuo D.-H."/>
            <person name="Larsson T."/>
            <person name="Lv J."/>
            <person name="Arendt D."/>
            <person name="Savage R."/>
            <person name="Osoegawa K."/>
            <person name="de Jong P."/>
            <person name="Lindberg D.R."/>
            <person name="Seaver E.C."/>
            <person name="Weisblat D.A."/>
            <person name="Putnam N.H."/>
            <person name="Grigoriev I.V."/>
            <person name="Rokhsar D.S."/>
        </authorList>
    </citation>
    <scope>NUCLEOTIDE SEQUENCE</scope>
</reference>
<dbReference type="OrthoDB" id="442731at2759"/>
<dbReference type="EMBL" id="AMQM01004991">
    <property type="status" value="NOT_ANNOTATED_CDS"/>
    <property type="molecule type" value="Genomic_DNA"/>
</dbReference>
<dbReference type="Gene3D" id="2.120.10.30">
    <property type="entry name" value="TolB, C-terminal domain"/>
    <property type="match status" value="1"/>
</dbReference>
<evidence type="ECO:0000256" key="4">
    <source>
        <dbReference type="SAM" id="MobiDB-lite"/>
    </source>
</evidence>
<feature type="domain" description="Teneurin 1-4-like FN-plug" evidence="6">
    <location>
        <begin position="34"/>
        <end position="96"/>
    </location>
</feature>
<dbReference type="eggNOG" id="KOG4659">
    <property type="taxonomic scope" value="Eukaryota"/>
</dbReference>
<evidence type="ECO:0000256" key="2">
    <source>
        <dbReference type="ARBA" id="ARBA00022737"/>
    </source>
</evidence>
<dbReference type="EnsemblMetazoa" id="HelroT81516">
    <property type="protein sequence ID" value="HelroP81516"/>
    <property type="gene ID" value="HelroG81516"/>
</dbReference>